<gene>
    <name evidence="1" type="ORF">OMM_02845</name>
</gene>
<dbReference type="AlphaFoldDB" id="A0A1V1P8D6"/>
<dbReference type="Proteomes" id="UP000189670">
    <property type="component" value="Unassembled WGS sequence"/>
</dbReference>
<accession>A0A1V1P8D6</accession>
<comment type="caution">
    <text evidence="1">The sequence shown here is derived from an EMBL/GenBank/DDBJ whole genome shotgun (WGS) entry which is preliminary data.</text>
</comment>
<evidence type="ECO:0000313" key="1">
    <source>
        <dbReference type="EMBL" id="ETR70965.1"/>
    </source>
</evidence>
<protein>
    <submittedName>
        <fullName evidence="1">Uncharacterized protein</fullName>
    </submittedName>
</protein>
<proteinExistence type="predicted"/>
<organism evidence="1 2">
    <name type="scientific">Candidatus Magnetoglobus multicellularis str. Araruama</name>
    <dbReference type="NCBI Taxonomy" id="890399"/>
    <lineage>
        <taxon>Bacteria</taxon>
        <taxon>Pseudomonadati</taxon>
        <taxon>Thermodesulfobacteriota</taxon>
        <taxon>Desulfobacteria</taxon>
        <taxon>Desulfobacterales</taxon>
        <taxon>Desulfobacteraceae</taxon>
        <taxon>Candidatus Magnetoglobus</taxon>
    </lineage>
</organism>
<evidence type="ECO:0000313" key="2">
    <source>
        <dbReference type="Proteomes" id="UP000189670"/>
    </source>
</evidence>
<sequence length="458" mass="53486">MNKQEMIQNMCNYYLSDTDIKAIAKNRGFSATETKNRQIFQNYFLSDIGLEKTMASLTQKEQIFLHFLSYQEKEQEISVFERLYSVHNPGDFFQTTTQKYKGTFKQIQKNLIRKGVLLFVEKSQFLSAANAKMDRLRFAFPDEFVPFLPPLIAETVSFEKTGDHGVDIVRQMLENLAKATNENDRIHLQDNQLKIGDNLFTLKNINTMKFNIWGKKVFEIEKLYPLAKEFLDKCRHVFSQLNSNMWFLPKDLKPIIDIFCHKEKLPKINDICQYAWESGLLKKYTHQNATYYAVEEDMDDFDRAPDEFIEISKDQSILININTIPCNDLIVISKVSDFDLNQSRLKASPNLIKAGQHWQQISNQPIFAWLTENSDSYRQMSQSIEKKRGQCLVHKNLCVARIKDLSLRVKVEKALSGNFKVLSDEYIAFPTRFKSEIETVVTKSGYAVKRYQEKEQIK</sequence>
<name>A0A1V1P8D6_9BACT</name>
<dbReference type="EMBL" id="ATBP01000340">
    <property type="protein sequence ID" value="ETR70965.1"/>
    <property type="molecule type" value="Genomic_DNA"/>
</dbReference>
<reference evidence="2" key="1">
    <citation type="submission" date="2012-11" db="EMBL/GenBank/DDBJ databases">
        <authorList>
            <person name="Lucero-Rivera Y.E."/>
            <person name="Tovar-Ramirez D."/>
        </authorList>
    </citation>
    <scope>NUCLEOTIDE SEQUENCE [LARGE SCALE GENOMIC DNA]</scope>
    <source>
        <strain evidence="2">Araruama</strain>
    </source>
</reference>